<organism evidence="1 2">
    <name type="scientific">Corynebacterium durum F0235</name>
    <dbReference type="NCBI Taxonomy" id="1035195"/>
    <lineage>
        <taxon>Bacteria</taxon>
        <taxon>Bacillati</taxon>
        <taxon>Actinomycetota</taxon>
        <taxon>Actinomycetes</taxon>
        <taxon>Mycobacteriales</taxon>
        <taxon>Corynebacteriaceae</taxon>
        <taxon>Corynebacterium</taxon>
    </lineage>
</organism>
<dbReference type="InterPro" id="IPR006439">
    <property type="entry name" value="HAD-SF_hydro_IA"/>
</dbReference>
<dbReference type="eggNOG" id="COG0546">
    <property type="taxonomic scope" value="Bacteria"/>
</dbReference>
<gene>
    <name evidence="1" type="ORF">HMPREF9997_01767</name>
</gene>
<dbReference type="EMBL" id="AMEM01000023">
    <property type="protein sequence ID" value="EKX89524.1"/>
    <property type="molecule type" value="Genomic_DNA"/>
</dbReference>
<dbReference type="InterPro" id="IPR023198">
    <property type="entry name" value="PGP-like_dom2"/>
</dbReference>
<dbReference type="Gene3D" id="1.10.150.240">
    <property type="entry name" value="Putative phosphatase, domain 2"/>
    <property type="match status" value="1"/>
</dbReference>
<dbReference type="Proteomes" id="UP000010445">
    <property type="component" value="Unassembled WGS sequence"/>
</dbReference>
<dbReference type="SUPFAM" id="SSF56784">
    <property type="entry name" value="HAD-like"/>
    <property type="match status" value="1"/>
</dbReference>
<name>L1MEY1_9CORY</name>
<reference evidence="1 2" key="1">
    <citation type="submission" date="2012-05" db="EMBL/GenBank/DDBJ databases">
        <authorList>
            <person name="Weinstock G."/>
            <person name="Sodergren E."/>
            <person name="Lobos E.A."/>
            <person name="Fulton L."/>
            <person name="Fulton R."/>
            <person name="Courtney L."/>
            <person name="Fronick C."/>
            <person name="O'Laughlin M."/>
            <person name="Godfrey J."/>
            <person name="Wilson R.M."/>
            <person name="Miner T."/>
            <person name="Farmer C."/>
            <person name="Delehaunty K."/>
            <person name="Cordes M."/>
            <person name="Minx P."/>
            <person name="Tomlinson C."/>
            <person name="Chen J."/>
            <person name="Wollam A."/>
            <person name="Pepin K.H."/>
            <person name="Bhonagiri V."/>
            <person name="Zhang X."/>
            <person name="Suruliraj S."/>
            <person name="Warren W."/>
            <person name="Mitreva M."/>
            <person name="Mardis E.R."/>
            <person name="Wilson R.K."/>
        </authorList>
    </citation>
    <scope>NUCLEOTIDE SEQUENCE [LARGE SCALE GENOMIC DNA]</scope>
    <source>
        <strain evidence="1 2">F0235</strain>
    </source>
</reference>
<evidence type="ECO:0000313" key="1">
    <source>
        <dbReference type="EMBL" id="EKX89524.1"/>
    </source>
</evidence>
<accession>L1MEY1</accession>
<proteinExistence type="predicted"/>
<dbReference type="InterPro" id="IPR036412">
    <property type="entry name" value="HAD-like_sf"/>
</dbReference>
<dbReference type="InterPro" id="IPR041492">
    <property type="entry name" value="HAD_2"/>
</dbReference>
<dbReference type="PANTHER" id="PTHR43434:SF20">
    <property type="entry name" value="5'-NUCLEOTIDASE"/>
    <property type="match status" value="1"/>
</dbReference>
<evidence type="ECO:0008006" key="3">
    <source>
        <dbReference type="Google" id="ProtNLM"/>
    </source>
</evidence>
<protein>
    <recommendedName>
        <fullName evidence="3">Haloacid dehalogenase-like hydrolase</fullName>
    </recommendedName>
</protein>
<dbReference type="Gene3D" id="3.40.50.1000">
    <property type="entry name" value="HAD superfamily/HAD-like"/>
    <property type="match status" value="1"/>
</dbReference>
<dbReference type="InterPro" id="IPR023214">
    <property type="entry name" value="HAD_sf"/>
</dbReference>
<dbReference type="GO" id="GO:0005829">
    <property type="term" value="C:cytosol"/>
    <property type="evidence" value="ECO:0007669"/>
    <property type="project" value="TreeGrafter"/>
</dbReference>
<evidence type="ECO:0000313" key="2">
    <source>
        <dbReference type="Proteomes" id="UP000010445"/>
    </source>
</evidence>
<dbReference type="HOGENOM" id="CLU_045011_19_4_11"/>
<dbReference type="STRING" id="1035195.HMPREF9997_01767"/>
<comment type="caution">
    <text evidence="1">The sequence shown here is derived from an EMBL/GenBank/DDBJ whole genome shotgun (WGS) entry which is preliminary data.</text>
</comment>
<dbReference type="Pfam" id="PF13419">
    <property type="entry name" value="HAD_2"/>
    <property type="match status" value="1"/>
</dbReference>
<dbReference type="PATRIC" id="fig|1035195.3.peg.1601"/>
<keyword evidence="2" id="KW-1185">Reference proteome</keyword>
<dbReference type="InterPro" id="IPR050155">
    <property type="entry name" value="HAD-like_hydrolase_sf"/>
</dbReference>
<dbReference type="PANTHER" id="PTHR43434">
    <property type="entry name" value="PHOSPHOGLYCOLATE PHOSPHATASE"/>
    <property type="match status" value="1"/>
</dbReference>
<dbReference type="GO" id="GO:0004713">
    <property type="term" value="F:protein tyrosine kinase activity"/>
    <property type="evidence" value="ECO:0007669"/>
    <property type="project" value="TreeGrafter"/>
</dbReference>
<dbReference type="AlphaFoldDB" id="L1MEY1"/>
<dbReference type="NCBIfam" id="TIGR01549">
    <property type="entry name" value="HAD-SF-IA-v1"/>
    <property type="match status" value="1"/>
</dbReference>
<sequence>MEHYDTTGWAMSAPYPGIRDLLVSLKDQGFQLCTATSKSQPITEKILEDHKLAEFFTFIGAATGPDGGRRSKRDVIAHVLDNVGLDEGSDILMIGDRIHDITGAAEFNIPTVAVTWGYGNAEEHQHAHRVADTPAELERIIHDWTH</sequence>